<organism evidence="9 10">
    <name type="scientific">Paenibacillus apiarius</name>
    <dbReference type="NCBI Taxonomy" id="46240"/>
    <lineage>
        <taxon>Bacteria</taxon>
        <taxon>Bacillati</taxon>
        <taxon>Bacillota</taxon>
        <taxon>Bacilli</taxon>
        <taxon>Bacillales</taxon>
        <taxon>Paenibacillaceae</taxon>
        <taxon>Paenibacillus</taxon>
    </lineage>
</organism>
<evidence type="ECO:0000256" key="6">
    <source>
        <dbReference type="ARBA" id="ARBA00023136"/>
    </source>
</evidence>
<comment type="subcellular location">
    <subcellularLocation>
        <location evidence="1">Cell membrane</location>
        <topology evidence="1">Multi-pass membrane protein</topology>
    </subcellularLocation>
</comment>
<keyword evidence="3" id="KW-1003">Cell membrane</keyword>
<dbReference type="PANTHER" id="PTHR32322">
    <property type="entry name" value="INNER MEMBRANE TRANSPORTER"/>
    <property type="match status" value="1"/>
</dbReference>
<sequence length="296" mass="32714">MKKSTVISFLVLANIFWAGNYIFGKYVVAEMTPIQMTFSRWLIAVVFLFPIAHLIEHPNWKEVWARWKILLAMAVTGVMTYNYLLYEALRYTSSLNASLVNSVNPVLIALCSALILKEKIPFKNKIGLCISLCGVLLVLTKGQLLQIFRIEYNTGDLLMILAILVWTLYSILGKKIQSIPPISATAVSVLIGLIVMIPFVLNAGIQIPQSAQAIIGIIYMGLFPSVGAFIFWNIGIRQIGPGRAGIFMYLITVFTAIIGLVLGQPITFIQIAGGILVFIGVYMSSSKPKSVHDARQ</sequence>
<feature type="transmembrane region" description="Helical" evidence="7">
    <location>
        <begin position="268"/>
        <end position="285"/>
    </location>
</feature>
<evidence type="ECO:0000256" key="3">
    <source>
        <dbReference type="ARBA" id="ARBA00022475"/>
    </source>
</evidence>
<evidence type="ECO:0000256" key="4">
    <source>
        <dbReference type="ARBA" id="ARBA00022692"/>
    </source>
</evidence>
<dbReference type="PANTHER" id="PTHR32322:SF18">
    <property type="entry name" value="S-ADENOSYLMETHIONINE_S-ADENOSYLHOMOCYSTEINE TRANSPORTER"/>
    <property type="match status" value="1"/>
</dbReference>
<protein>
    <submittedName>
        <fullName evidence="9">DMT family transporter</fullName>
    </submittedName>
</protein>
<keyword evidence="10" id="KW-1185">Reference proteome</keyword>
<feature type="transmembrane region" description="Helical" evidence="7">
    <location>
        <begin position="184"/>
        <end position="205"/>
    </location>
</feature>
<dbReference type="EMBL" id="JAMDLW010000020">
    <property type="protein sequence ID" value="MCY9520996.1"/>
    <property type="molecule type" value="Genomic_DNA"/>
</dbReference>
<comment type="similarity">
    <text evidence="2">Belongs to the EamA transporter family.</text>
</comment>
<keyword evidence="5 7" id="KW-1133">Transmembrane helix</keyword>
<evidence type="ECO:0000256" key="7">
    <source>
        <dbReference type="SAM" id="Phobius"/>
    </source>
</evidence>
<evidence type="ECO:0000256" key="5">
    <source>
        <dbReference type="ARBA" id="ARBA00022989"/>
    </source>
</evidence>
<gene>
    <name evidence="9" type="ORF">M5X09_15165</name>
</gene>
<dbReference type="Pfam" id="PF00892">
    <property type="entry name" value="EamA"/>
    <property type="match status" value="2"/>
</dbReference>
<accession>A0ABT4DYF7</accession>
<feature type="transmembrane region" description="Helical" evidence="7">
    <location>
        <begin position="128"/>
        <end position="148"/>
    </location>
</feature>
<reference evidence="9 10" key="1">
    <citation type="submission" date="2022-05" db="EMBL/GenBank/DDBJ databases">
        <title>Genome Sequencing of Bee-Associated Microbes.</title>
        <authorList>
            <person name="Dunlap C."/>
        </authorList>
    </citation>
    <scope>NUCLEOTIDE SEQUENCE [LARGE SCALE GENOMIC DNA]</scope>
    <source>
        <strain evidence="9 10">NRRL NRS-1438</strain>
    </source>
</reference>
<dbReference type="RefSeq" id="WP_087435690.1">
    <property type="nucleotide sequence ID" value="NZ_JAMDLV010000019.1"/>
</dbReference>
<feature type="transmembrane region" description="Helical" evidence="7">
    <location>
        <begin position="34"/>
        <end position="55"/>
    </location>
</feature>
<proteinExistence type="inferred from homology"/>
<evidence type="ECO:0000256" key="1">
    <source>
        <dbReference type="ARBA" id="ARBA00004651"/>
    </source>
</evidence>
<evidence type="ECO:0000256" key="2">
    <source>
        <dbReference type="ARBA" id="ARBA00007362"/>
    </source>
</evidence>
<evidence type="ECO:0000259" key="8">
    <source>
        <dbReference type="Pfam" id="PF00892"/>
    </source>
</evidence>
<dbReference type="InterPro" id="IPR037185">
    <property type="entry name" value="EmrE-like"/>
</dbReference>
<dbReference type="InterPro" id="IPR050638">
    <property type="entry name" value="AA-Vitamin_Transporters"/>
</dbReference>
<dbReference type="SUPFAM" id="SSF103481">
    <property type="entry name" value="Multidrug resistance efflux transporter EmrE"/>
    <property type="match status" value="2"/>
</dbReference>
<comment type="caution">
    <text evidence="9">The sequence shown here is derived from an EMBL/GenBank/DDBJ whole genome shotgun (WGS) entry which is preliminary data.</text>
</comment>
<evidence type="ECO:0000313" key="10">
    <source>
        <dbReference type="Proteomes" id="UP001207626"/>
    </source>
</evidence>
<name>A0ABT4DYF7_9BACL</name>
<dbReference type="Gene3D" id="1.10.3730.20">
    <property type="match status" value="1"/>
</dbReference>
<feature type="transmembrane region" description="Helical" evidence="7">
    <location>
        <begin position="154"/>
        <end position="172"/>
    </location>
</feature>
<feature type="domain" description="EamA" evidence="8">
    <location>
        <begin position="7"/>
        <end position="139"/>
    </location>
</feature>
<dbReference type="Proteomes" id="UP001207626">
    <property type="component" value="Unassembled WGS sequence"/>
</dbReference>
<feature type="transmembrane region" description="Helical" evidence="7">
    <location>
        <begin position="244"/>
        <end position="262"/>
    </location>
</feature>
<keyword evidence="6 7" id="KW-0472">Membrane</keyword>
<keyword evidence="4 7" id="KW-0812">Transmembrane</keyword>
<dbReference type="InterPro" id="IPR000620">
    <property type="entry name" value="EamA_dom"/>
</dbReference>
<feature type="domain" description="EamA" evidence="8">
    <location>
        <begin position="154"/>
        <end position="285"/>
    </location>
</feature>
<evidence type="ECO:0000313" key="9">
    <source>
        <dbReference type="EMBL" id="MCY9520996.1"/>
    </source>
</evidence>
<feature type="transmembrane region" description="Helical" evidence="7">
    <location>
        <begin position="67"/>
        <end position="86"/>
    </location>
</feature>
<feature type="transmembrane region" description="Helical" evidence="7">
    <location>
        <begin position="211"/>
        <end position="232"/>
    </location>
</feature>